<dbReference type="InterPro" id="IPR050553">
    <property type="entry name" value="Thioredoxin_ResA/DsbE_sf"/>
</dbReference>
<dbReference type="Pfam" id="PF08534">
    <property type="entry name" value="Redoxin"/>
    <property type="match status" value="1"/>
</dbReference>
<keyword evidence="4" id="KW-1015">Disulfide bond</keyword>
<evidence type="ECO:0000256" key="5">
    <source>
        <dbReference type="ARBA" id="ARBA00023284"/>
    </source>
</evidence>
<name>A0A9X1TD55_9HYPH</name>
<keyword evidence="10" id="KW-1185">Reference proteome</keyword>
<feature type="compositionally biased region" description="Polar residues" evidence="6">
    <location>
        <begin position="1"/>
        <end position="12"/>
    </location>
</feature>
<evidence type="ECO:0000259" key="8">
    <source>
        <dbReference type="PROSITE" id="PS51352"/>
    </source>
</evidence>
<organism evidence="9 10">
    <name type="scientific">Jiella avicenniae</name>
    <dbReference type="NCBI Taxonomy" id="2907202"/>
    <lineage>
        <taxon>Bacteria</taxon>
        <taxon>Pseudomonadati</taxon>
        <taxon>Pseudomonadota</taxon>
        <taxon>Alphaproteobacteria</taxon>
        <taxon>Hyphomicrobiales</taxon>
        <taxon>Aurantimonadaceae</taxon>
        <taxon>Jiella</taxon>
    </lineage>
</organism>
<protein>
    <submittedName>
        <fullName evidence="9">DsbE family thiol:disulfide interchange protein</fullName>
    </submittedName>
</protein>
<dbReference type="EMBL" id="JAJUWU010000018">
    <property type="protein sequence ID" value="MCE7029698.1"/>
    <property type="molecule type" value="Genomic_DNA"/>
</dbReference>
<accession>A0A9X1TD55</accession>
<comment type="subcellular location">
    <subcellularLocation>
        <location evidence="1">Cell envelope</location>
    </subcellularLocation>
</comment>
<evidence type="ECO:0000313" key="10">
    <source>
        <dbReference type="Proteomes" id="UP001139035"/>
    </source>
</evidence>
<dbReference type="Gene3D" id="3.40.30.10">
    <property type="entry name" value="Glutaredoxin"/>
    <property type="match status" value="1"/>
</dbReference>
<evidence type="ECO:0000256" key="4">
    <source>
        <dbReference type="ARBA" id="ARBA00023157"/>
    </source>
</evidence>
<reference evidence="9" key="1">
    <citation type="submission" date="2022-01" db="EMBL/GenBank/DDBJ databases">
        <title>Jiella avicenniae sp. nov., a novel endophytic bacterium isolated from bark of Avicennia marina.</title>
        <authorList>
            <person name="Tuo L."/>
        </authorList>
    </citation>
    <scope>NUCLEOTIDE SEQUENCE</scope>
    <source>
        <strain evidence="9">CBK1P-4</strain>
    </source>
</reference>
<dbReference type="RefSeq" id="WP_233720693.1">
    <property type="nucleotide sequence ID" value="NZ_JAJUWU010000018.1"/>
</dbReference>
<dbReference type="Proteomes" id="UP001139035">
    <property type="component" value="Unassembled WGS sequence"/>
</dbReference>
<dbReference type="PROSITE" id="PS00194">
    <property type="entry name" value="THIOREDOXIN_1"/>
    <property type="match status" value="1"/>
</dbReference>
<dbReference type="InterPro" id="IPR013740">
    <property type="entry name" value="Redoxin"/>
</dbReference>
<dbReference type="CDD" id="cd03010">
    <property type="entry name" value="TlpA_like_DsbE"/>
    <property type="match status" value="1"/>
</dbReference>
<dbReference type="InterPro" id="IPR036249">
    <property type="entry name" value="Thioredoxin-like_sf"/>
</dbReference>
<evidence type="ECO:0000256" key="7">
    <source>
        <dbReference type="SAM" id="Phobius"/>
    </source>
</evidence>
<evidence type="ECO:0000256" key="1">
    <source>
        <dbReference type="ARBA" id="ARBA00004196"/>
    </source>
</evidence>
<dbReference type="NCBIfam" id="TIGR00385">
    <property type="entry name" value="dsbE"/>
    <property type="match status" value="1"/>
</dbReference>
<feature type="transmembrane region" description="Helical" evidence="7">
    <location>
        <begin position="34"/>
        <end position="55"/>
    </location>
</feature>
<keyword evidence="7" id="KW-0812">Transmembrane</keyword>
<dbReference type="PROSITE" id="PS51352">
    <property type="entry name" value="THIOREDOXIN_2"/>
    <property type="match status" value="1"/>
</dbReference>
<feature type="region of interest" description="Disordered" evidence="6">
    <location>
        <begin position="1"/>
        <end position="30"/>
    </location>
</feature>
<sequence length="226" mass="24189">MSSGGENETLLQTAPADELPQETTPDGRRRGPKLVVLLPLVLFFGLAGVFLYQLLSGHDPKEIPSVLVGKTAPMTVLPALEGARLPGGRPVPGLDLSGPGDGRPVLVNVFASWCAPCREEHPLLMQLAKDERFRLVAINYKDKPANALGFLQNLGNPYAAIGVDEKGSATIDWGVYGVPETFLVAPDGEIVYKQTGPFTPQAIETGLMPAVEKALQREAKERPPTS</sequence>
<dbReference type="InterPro" id="IPR017937">
    <property type="entry name" value="Thioredoxin_CS"/>
</dbReference>
<dbReference type="AlphaFoldDB" id="A0A9X1TD55"/>
<comment type="similarity">
    <text evidence="2">Belongs to the thioredoxin family. DsbE subfamily.</text>
</comment>
<evidence type="ECO:0000313" key="9">
    <source>
        <dbReference type="EMBL" id="MCE7029698.1"/>
    </source>
</evidence>
<dbReference type="PANTHER" id="PTHR42852:SF6">
    <property type="entry name" value="THIOL:DISULFIDE INTERCHANGE PROTEIN DSBE"/>
    <property type="match status" value="1"/>
</dbReference>
<evidence type="ECO:0000256" key="2">
    <source>
        <dbReference type="ARBA" id="ARBA00007758"/>
    </source>
</evidence>
<dbReference type="GO" id="GO:0017004">
    <property type="term" value="P:cytochrome complex assembly"/>
    <property type="evidence" value="ECO:0007669"/>
    <property type="project" value="UniProtKB-KW"/>
</dbReference>
<dbReference type="GO" id="GO:0015036">
    <property type="term" value="F:disulfide oxidoreductase activity"/>
    <property type="evidence" value="ECO:0007669"/>
    <property type="project" value="InterPro"/>
</dbReference>
<dbReference type="GO" id="GO:0030288">
    <property type="term" value="C:outer membrane-bounded periplasmic space"/>
    <property type="evidence" value="ECO:0007669"/>
    <property type="project" value="InterPro"/>
</dbReference>
<dbReference type="PANTHER" id="PTHR42852">
    <property type="entry name" value="THIOL:DISULFIDE INTERCHANGE PROTEIN DSBE"/>
    <property type="match status" value="1"/>
</dbReference>
<proteinExistence type="inferred from homology"/>
<dbReference type="InterPro" id="IPR013766">
    <property type="entry name" value="Thioredoxin_domain"/>
</dbReference>
<gene>
    <name evidence="9" type="ORF">LZD57_17055</name>
</gene>
<keyword evidence="7" id="KW-0472">Membrane</keyword>
<feature type="domain" description="Thioredoxin" evidence="8">
    <location>
        <begin position="66"/>
        <end position="216"/>
    </location>
</feature>
<keyword evidence="7" id="KW-1133">Transmembrane helix</keyword>
<dbReference type="SUPFAM" id="SSF52833">
    <property type="entry name" value="Thioredoxin-like"/>
    <property type="match status" value="1"/>
</dbReference>
<evidence type="ECO:0000256" key="6">
    <source>
        <dbReference type="SAM" id="MobiDB-lite"/>
    </source>
</evidence>
<comment type="caution">
    <text evidence="9">The sequence shown here is derived from an EMBL/GenBank/DDBJ whole genome shotgun (WGS) entry which is preliminary data.</text>
</comment>
<dbReference type="InterPro" id="IPR004799">
    <property type="entry name" value="Periplasmic_diS_OxRdtase_DsbE"/>
</dbReference>
<evidence type="ECO:0000256" key="3">
    <source>
        <dbReference type="ARBA" id="ARBA00022748"/>
    </source>
</evidence>
<keyword evidence="5" id="KW-0676">Redox-active center</keyword>
<keyword evidence="3" id="KW-0201">Cytochrome c-type biogenesis</keyword>